<dbReference type="PRINTS" id="PR00119">
    <property type="entry name" value="CATATPASE"/>
</dbReference>
<dbReference type="GO" id="GO:0016887">
    <property type="term" value="F:ATP hydrolysis activity"/>
    <property type="evidence" value="ECO:0007669"/>
    <property type="project" value="InterPro"/>
</dbReference>
<evidence type="ECO:0000256" key="14">
    <source>
        <dbReference type="PIRSR" id="PIRSR606539-2"/>
    </source>
</evidence>
<dbReference type="EC" id="7.6.2.1" evidence="16"/>
<dbReference type="InterPro" id="IPR006539">
    <property type="entry name" value="P-type_ATPase_IV"/>
</dbReference>
<feature type="binding site" evidence="14">
    <location>
        <position position="669"/>
    </location>
    <ligand>
        <name>ATP</name>
        <dbReference type="ChEBI" id="CHEBI:30616"/>
    </ligand>
</feature>
<dbReference type="PANTHER" id="PTHR24092:SF52">
    <property type="entry name" value="PHOSPHOLIPID-TRANSPORTING ATPASE FETA"/>
    <property type="match status" value="1"/>
</dbReference>
<dbReference type="SUPFAM" id="SSF81653">
    <property type="entry name" value="Calcium ATPase, transduction domain A"/>
    <property type="match status" value="1"/>
</dbReference>
<keyword evidence="5 15" id="KW-0479">Metal-binding</keyword>
<keyword evidence="6 14" id="KW-0547">Nucleotide-binding</keyword>
<proteinExistence type="inferred from homology"/>
<evidence type="ECO:0000256" key="10">
    <source>
        <dbReference type="ARBA" id="ARBA00022989"/>
    </source>
</evidence>
<evidence type="ECO:0000256" key="16">
    <source>
        <dbReference type="RuleBase" id="RU362033"/>
    </source>
</evidence>
<comment type="catalytic activity">
    <reaction evidence="12 16">
        <text>ATP + H2O + phospholipidSide 1 = ADP + phosphate + phospholipidSide 2.</text>
        <dbReference type="EC" id="7.6.2.1"/>
    </reaction>
</comment>
<dbReference type="InterPro" id="IPR044492">
    <property type="entry name" value="P_typ_ATPase_HD_dom"/>
</dbReference>
<feature type="domain" description="P-type ATPase C-terminal" evidence="19">
    <location>
        <begin position="833"/>
        <end position="1087"/>
    </location>
</feature>
<evidence type="ECO:0000256" key="9">
    <source>
        <dbReference type="ARBA" id="ARBA00022967"/>
    </source>
</evidence>
<feature type="binding site" evidence="14">
    <location>
        <position position="811"/>
    </location>
    <ligand>
        <name>ATP</name>
        <dbReference type="ChEBI" id="CHEBI:30616"/>
    </ligand>
</feature>
<feature type="binding site" evidence="14">
    <location>
        <position position="490"/>
    </location>
    <ligand>
        <name>ATP</name>
        <dbReference type="ChEBI" id="CHEBI:30616"/>
    </ligand>
</feature>
<comment type="cofactor">
    <cofactor evidence="1 15">
        <name>Mg(2+)</name>
        <dbReference type="ChEBI" id="CHEBI:18420"/>
    </cofactor>
</comment>
<feature type="binding site" evidence="14">
    <location>
        <position position="391"/>
    </location>
    <ligand>
        <name>ATP</name>
        <dbReference type="ChEBI" id="CHEBI:30616"/>
    </ligand>
</feature>
<evidence type="ECO:0000259" key="18">
    <source>
        <dbReference type="Pfam" id="PF16209"/>
    </source>
</evidence>
<feature type="binding site" evidence="14">
    <location>
        <position position="810"/>
    </location>
    <ligand>
        <name>ATP</name>
        <dbReference type="ChEBI" id="CHEBI:30616"/>
    </ligand>
</feature>
<dbReference type="GeneTree" id="ENSGT00940000161917"/>
<dbReference type="InterPro" id="IPR023298">
    <property type="entry name" value="ATPase_P-typ_TM_dom_sf"/>
</dbReference>
<evidence type="ECO:0000256" key="5">
    <source>
        <dbReference type="ARBA" id="ARBA00022723"/>
    </source>
</evidence>
<feature type="transmembrane region" description="Helical" evidence="16">
    <location>
        <begin position="315"/>
        <end position="341"/>
    </location>
</feature>
<feature type="binding site" evidence="14">
    <location>
        <position position="390"/>
    </location>
    <ligand>
        <name>ATP</name>
        <dbReference type="ChEBI" id="CHEBI:30616"/>
    </ligand>
</feature>
<keyword evidence="7 14" id="KW-0067">ATP-binding</keyword>
<keyword evidence="11 16" id="KW-0472">Membrane</keyword>
<dbReference type="GO" id="GO:0005802">
    <property type="term" value="C:trans-Golgi network"/>
    <property type="evidence" value="ECO:0007669"/>
    <property type="project" value="TreeGrafter"/>
</dbReference>
<reference evidence="20" key="1">
    <citation type="submission" date="2025-08" db="UniProtKB">
        <authorList>
            <consortium name="Ensembl"/>
        </authorList>
    </citation>
    <scope>IDENTIFICATION</scope>
</reference>
<dbReference type="Gene3D" id="3.40.50.1000">
    <property type="entry name" value="HAD superfamily/HAD-like"/>
    <property type="match status" value="1"/>
</dbReference>
<evidence type="ECO:0000313" key="20">
    <source>
        <dbReference type="Ensembl" id="ENSGMOP00000016927.2"/>
    </source>
</evidence>
<dbReference type="SFLD" id="SFLDF00027">
    <property type="entry name" value="p-type_atpase"/>
    <property type="match status" value="1"/>
</dbReference>
<dbReference type="SFLD" id="SFLDG00002">
    <property type="entry name" value="C1.7:_P-type_atpase_like"/>
    <property type="match status" value="1"/>
</dbReference>
<dbReference type="InterPro" id="IPR018303">
    <property type="entry name" value="ATPase_P-typ_P_site"/>
</dbReference>
<dbReference type="Gene3D" id="2.70.150.10">
    <property type="entry name" value="Calcium-transporting ATPase, cytoplasmic transduction domain A"/>
    <property type="match status" value="1"/>
</dbReference>
<keyword evidence="10 16" id="KW-1133">Transmembrane helix</keyword>
<evidence type="ECO:0000313" key="21">
    <source>
        <dbReference type="Proteomes" id="UP000694546"/>
    </source>
</evidence>
<dbReference type="InterPro" id="IPR008250">
    <property type="entry name" value="ATPase_P-typ_transduc_dom_A_sf"/>
</dbReference>
<evidence type="ECO:0000259" key="19">
    <source>
        <dbReference type="Pfam" id="PF16212"/>
    </source>
</evidence>
<dbReference type="GO" id="GO:0140345">
    <property type="term" value="F:phosphatidylcholine flippase activity"/>
    <property type="evidence" value="ECO:0007669"/>
    <property type="project" value="UniProtKB-ARBA"/>
</dbReference>
<dbReference type="AlphaFoldDB" id="A0A8C4ZKR1"/>
<feature type="binding site" evidence="14">
    <location>
        <position position="668"/>
    </location>
    <ligand>
        <name>ATP</name>
        <dbReference type="ChEBI" id="CHEBI:30616"/>
    </ligand>
</feature>
<feature type="binding site" evidence="14">
    <location>
        <position position="787"/>
    </location>
    <ligand>
        <name>ATP</name>
        <dbReference type="ChEBI" id="CHEBI:30616"/>
    </ligand>
</feature>
<keyword evidence="8 15" id="KW-0460">Magnesium</keyword>
<dbReference type="Proteomes" id="UP000694546">
    <property type="component" value="Chromosome 6"/>
</dbReference>
<feature type="binding site" evidence="15">
    <location>
        <position position="391"/>
    </location>
    <ligand>
        <name>Mg(2+)</name>
        <dbReference type="ChEBI" id="CHEBI:18420"/>
    </ligand>
</feature>
<feature type="binding site" evidence="14">
    <location>
        <position position="531"/>
    </location>
    <ligand>
        <name>ATP</name>
        <dbReference type="ChEBI" id="CHEBI:30616"/>
    </ligand>
</feature>
<gene>
    <name evidence="20" type="primary">LOC115545885</name>
</gene>
<dbReference type="Pfam" id="PF16209">
    <property type="entry name" value="PhoLip_ATPase_N"/>
    <property type="match status" value="1"/>
</dbReference>
<feature type="binding site" evidence="14">
    <location>
        <position position="389"/>
    </location>
    <ligand>
        <name>ATP</name>
        <dbReference type="ChEBI" id="CHEBI:30616"/>
    </ligand>
</feature>
<dbReference type="CDD" id="cd02073">
    <property type="entry name" value="P-type_ATPase_APLT_Dnf-like"/>
    <property type="match status" value="1"/>
</dbReference>
<reference evidence="20" key="2">
    <citation type="submission" date="2025-09" db="UniProtKB">
        <authorList>
            <consortium name="Ensembl"/>
        </authorList>
    </citation>
    <scope>IDENTIFICATION</scope>
</reference>
<keyword evidence="4 16" id="KW-0812">Transmembrane</keyword>
<feature type="region of interest" description="Disordered" evidence="17">
    <location>
        <begin position="1094"/>
        <end position="1118"/>
    </location>
</feature>
<evidence type="ECO:0000256" key="6">
    <source>
        <dbReference type="ARBA" id="ARBA00022741"/>
    </source>
</evidence>
<dbReference type="InterPro" id="IPR032630">
    <property type="entry name" value="P_typ_ATPase_c"/>
</dbReference>
<accession>A0A8C4ZKR1</accession>
<evidence type="ECO:0000256" key="15">
    <source>
        <dbReference type="PIRSR" id="PIRSR606539-3"/>
    </source>
</evidence>
<dbReference type="SFLD" id="SFLDS00003">
    <property type="entry name" value="Haloacid_Dehalogenase"/>
    <property type="match status" value="1"/>
</dbReference>
<dbReference type="InterPro" id="IPR023214">
    <property type="entry name" value="HAD_sf"/>
</dbReference>
<protein>
    <recommendedName>
        <fullName evidence="16">Phospholipid-transporting ATPase</fullName>
        <ecNumber evidence="16">7.6.2.1</ecNumber>
    </recommendedName>
</protein>
<feature type="compositionally biased region" description="Basic residues" evidence="17">
    <location>
        <begin position="1104"/>
        <end position="1113"/>
    </location>
</feature>
<feature type="transmembrane region" description="Helical" evidence="16">
    <location>
        <begin position="1059"/>
        <end position="1085"/>
    </location>
</feature>
<dbReference type="GO" id="GO:0005524">
    <property type="term" value="F:ATP binding"/>
    <property type="evidence" value="ECO:0007669"/>
    <property type="project" value="UniProtKB-UniRule"/>
</dbReference>
<organism evidence="20 21">
    <name type="scientific">Gadus morhua</name>
    <name type="common">Atlantic cod</name>
    <dbReference type="NCBI Taxonomy" id="8049"/>
    <lineage>
        <taxon>Eukaryota</taxon>
        <taxon>Metazoa</taxon>
        <taxon>Chordata</taxon>
        <taxon>Craniata</taxon>
        <taxon>Vertebrata</taxon>
        <taxon>Euteleostomi</taxon>
        <taxon>Actinopterygii</taxon>
        <taxon>Neopterygii</taxon>
        <taxon>Teleostei</taxon>
        <taxon>Neoteleostei</taxon>
        <taxon>Acanthomorphata</taxon>
        <taxon>Zeiogadaria</taxon>
        <taxon>Gadariae</taxon>
        <taxon>Gadiformes</taxon>
        <taxon>Gadoidei</taxon>
        <taxon>Gadidae</taxon>
        <taxon>Gadus</taxon>
    </lineage>
</organism>
<evidence type="ECO:0000256" key="4">
    <source>
        <dbReference type="ARBA" id="ARBA00022692"/>
    </source>
</evidence>
<dbReference type="Ensembl" id="ENSGMOT00000017349.2">
    <property type="protein sequence ID" value="ENSGMOP00000016927.2"/>
    <property type="gene ID" value="ENSGMOG00000015753.2"/>
</dbReference>
<dbReference type="GO" id="GO:0000287">
    <property type="term" value="F:magnesium ion binding"/>
    <property type="evidence" value="ECO:0007669"/>
    <property type="project" value="UniProtKB-UniRule"/>
</dbReference>
<dbReference type="NCBIfam" id="TIGR01494">
    <property type="entry name" value="ATPase_P-type"/>
    <property type="match status" value="1"/>
</dbReference>
<comment type="subcellular location">
    <subcellularLocation>
        <location evidence="2 16">Membrane</location>
        <topology evidence="2 16">Multi-pass membrane protein</topology>
    </subcellularLocation>
</comment>
<dbReference type="Pfam" id="PF16212">
    <property type="entry name" value="PhoLip_ATPase_C"/>
    <property type="match status" value="1"/>
</dbReference>
<feature type="binding site" evidence="15">
    <location>
        <position position="807"/>
    </location>
    <ligand>
        <name>Mg(2+)</name>
        <dbReference type="ChEBI" id="CHEBI:18420"/>
    </ligand>
</feature>
<dbReference type="InterPro" id="IPR023299">
    <property type="entry name" value="ATPase_P-typ_cyto_dom_N"/>
</dbReference>
<feature type="transmembrane region" description="Helical" evidence="16">
    <location>
        <begin position="272"/>
        <end position="295"/>
    </location>
</feature>
<feature type="transmembrane region" description="Helical" evidence="16">
    <location>
        <begin position="946"/>
        <end position="966"/>
    </location>
</feature>
<evidence type="ECO:0000256" key="1">
    <source>
        <dbReference type="ARBA" id="ARBA00001946"/>
    </source>
</evidence>
<dbReference type="GO" id="GO:0005886">
    <property type="term" value="C:plasma membrane"/>
    <property type="evidence" value="ECO:0007669"/>
    <property type="project" value="TreeGrafter"/>
</dbReference>
<keyword evidence="9 16" id="KW-1278">Translocase</keyword>
<dbReference type="SUPFAM" id="SSF81665">
    <property type="entry name" value="Calcium ATPase, transmembrane domain M"/>
    <property type="match status" value="1"/>
</dbReference>
<dbReference type="PANTHER" id="PTHR24092">
    <property type="entry name" value="PROBABLE PHOSPHOLIPID-TRANSPORTING ATPASE"/>
    <property type="match status" value="1"/>
</dbReference>
<dbReference type="GO" id="GO:0045332">
    <property type="term" value="P:phospholipid translocation"/>
    <property type="evidence" value="ECO:0007669"/>
    <property type="project" value="TreeGrafter"/>
</dbReference>
<feature type="binding site" evidence="14">
    <location>
        <position position="588"/>
    </location>
    <ligand>
        <name>ATP</name>
        <dbReference type="ChEBI" id="CHEBI:30616"/>
    </ligand>
</feature>
<evidence type="ECO:0000256" key="3">
    <source>
        <dbReference type="ARBA" id="ARBA00008109"/>
    </source>
</evidence>
<feature type="binding site" evidence="15">
    <location>
        <position position="389"/>
    </location>
    <ligand>
        <name>Mg(2+)</name>
        <dbReference type="ChEBI" id="CHEBI:18420"/>
    </ligand>
</feature>
<dbReference type="InterPro" id="IPR036412">
    <property type="entry name" value="HAD-like_sf"/>
</dbReference>
<name>A0A8C4ZKR1_GADMO</name>
<feature type="transmembrane region" description="Helical" evidence="16">
    <location>
        <begin position="1011"/>
        <end position="1032"/>
    </location>
</feature>
<evidence type="ECO:0000256" key="11">
    <source>
        <dbReference type="ARBA" id="ARBA00023136"/>
    </source>
</evidence>
<dbReference type="PROSITE" id="PS00154">
    <property type="entry name" value="ATPASE_E1_E2"/>
    <property type="match status" value="1"/>
</dbReference>
<feature type="transmembrane region" description="Helical" evidence="16">
    <location>
        <begin position="868"/>
        <end position="891"/>
    </location>
</feature>
<dbReference type="InterPro" id="IPR032631">
    <property type="entry name" value="P-type_ATPase_N"/>
</dbReference>
<feature type="transmembrane region" description="Helical" evidence="16">
    <location>
        <begin position="986"/>
        <end position="1004"/>
    </location>
</feature>
<feature type="binding site" evidence="14">
    <location>
        <position position="781"/>
    </location>
    <ligand>
        <name>ATP</name>
        <dbReference type="ChEBI" id="CHEBI:30616"/>
    </ligand>
</feature>
<dbReference type="InterPro" id="IPR001757">
    <property type="entry name" value="P_typ_ATPase"/>
</dbReference>
<dbReference type="Gene3D" id="3.40.1110.10">
    <property type="entry name" value="Calcium-transporting ATPase, cytoplasmic domain N"/>
    <property type="match status" value="1"/>
</dbReference>
<evidence type="ECO:0000256" key="2">
    <source>
        <dbReference type="ARBA" id="ARBA00004141"/>
    </source>
</evidence>
<evidence type="ECO:0000256" key="12">
    <source>
        <dbReference type="ARBA" id="ARBA00034036"/>
    </source>
</evidence>
<feature type="binding site" evidence="14">
    <location>
        <position position="554"/>
    </location>
    <ligand>
        <name>ATP</name>
        <dbReference type="ChEBI" id="CHEBI:30616"/>
    </ligand>
</feature>
<dbReference type="NCBIfam" id="TIGR01652">
    <property type="entry name" value="ATPase-Plipid"/>
    <property type="match status" value="1"/>
</dbReference>
<sequence length="1195" mass="135184">MTWKRNRETEFERKLRANDREYNLSFTYATNGIKTSKYNFFTFLPLNLFEQFQRIANVYFLFLLLLQVPPQNTRTTTSSGVSLSSVWESITDTAVRRNRHRSDNRVNNRKVEVLIDGKLCSERWMDVKVGDIIKLESNQFITADLLLLSSSEPLNLVYIETAELDGSTNLKVRQALTVTGALGDDISRLAGFNGEVCCEPPNNRLDHFTGTLLFGDHKFSLDNGKVLLRGCTLRNTHWCYGLVLFGGPDTKLMQNCGKNSFKRTSIDRLMNVLVLCIFGVLALMCAILAVGNYLWEINKGYQFNIFLPREDDSGGASLSAFLTFWSYVIILNTVVPISLYVSVEIIRLGNSFYIDWDRKMYDARSDTPAEARTTTLNEELGQIKYIFSDKTGTLTQNIMTFNKCTINGKTYGEREQLESSDPQYSTSHQLVAAPPSPPSFSFYDHSLVEAVKLGIPEVQGFFRLLALCHTVMAEEKSKDQLAYQAQSPDEGALVTAARNFGFVFRSRTPESITIMEMGKQQRYELLAILDFDNVRKRMSVIVRSPEGKVSLYCKGADSVIFERLNPSCRKLMEVTTEHLNEFAGDGLRTLALAYKDVDEDFFSRWKQQHHKASTALENREAQLDQLFEEIETDLLLLGATAIEDKLQDGVPQTIEQLAKADIKIWVLTGDKQETAENIGYSCNLLREEMNDVFIVSGNTPEEVKQTLSLKFSLDDQCLLILFCSHRKKILGKVGSALKDEVVSGEYGLVINGNSLAYALEEAMELEFLWTACMCQAVICCRVTPLQKAQVVELVKKYKKAVTLAIGDGANDVSMIKAAHIGVGISGQEGMQAVSSSDYSFAQFRFLQRLLLVHGRWSYLRMCKFLRYFFYKNFTFTFVHFWFAFFCGFSAQTVYDEWFITLYNLVYTALPVLGLSLFDQDVNDAWSFQHPQLYVPGQLNLYFSKMAFFKCALHSGFSSLVLFFIPYAAMSDSMRQDGKDLGDYQSFAVVTQTCLLFTVCIQLSLEMSYWTAVNTLFIVGSLLLYFGVTFTMYSNGLFRLFPSAFSFIGTARNTLNQSNVWLTILLTSILCVLPVLTYRFLTILLWPTINDKARQAKAAPPPPSKRTRIRRGSSRRSGYAFSHAQGYGELVTSRRFLRRPAVSHSSHFTPMKSTSSFIPMGRSAGYSPTDGPHNAKAQGVEGTSLQMYRIIQDQTL</sequence>
<dbReference type="SUPFAM" id="SSF81660">
    <property type="entry name" value="Metal cation-transporting ATPase, ATP-binding domain N"/>
    <property type="match status" value="1"/>
</dbReference>
<feature type="active site" description="4-aspartylphosphate intermediate" evidence="13">
    <location>
        <position position="389"/>
    </location>
</feature>
<feature type="domain" description="P-type ATPase N-terminal" evidence="18">
    <location>
        <begin position="16"/>
        <end position="76"/>
    </location>
</feature>
<feature type="transmembrane region" description="Helical" evidence="16">
    <location>
        <begin position="897"/>
        <end position="917"/>
    </location>
</feature>
<dbReference type="SUPFAM" id="SSF56784">
    <property type="entry name" value="HAD-like"/>
    <property type="match status" value="1"/>
</dbReference>
<feature type="binding site" evidence="14">
    <location>
        <position position="670"/>
    </location>
    <ligand>
        <name>ATP</name>
        <dbReference type="ChEBI" id="CHEBI:30616"/>
    </ligand>
</feature>
<keyword evidence="21" id="KW-1185">Reference proteome</keyword>
<evidence type="ECO:0000256" key="8">
    <source>
        <dbReference type="ARBA" id="ARBA00022842"/>
    </source>
</evidence>
<evidence type="ECO:0000256" key="17">
    <source>
        <dbReference type="SAM" id="MobiDB-lite"/>
    </source>
</evidence>
<dbReference type="GO" id="GO:0007030">
    <property type="term" value="P:Golgi organization"/>
    <property type="evidence" value="ECO:0007669"/>
    <property type="project" value="TreeGrafter"/>
</dbReference>
<comment type="similarity">
    <text evidence="3 16">Belongs to the cation transport ATPase (P-type) (TC 3.A.3) family. Type IV subfamily.</text>
</comment>
<dbReference type="Pfam" id="PF13246">
    <property type="entry name" value="Cation_ATPase"/>
    <property type="match status" value="1"/>
</dbReference>
<evidence type="ECO:0000256" key="13">
    <source>
        <dbReference type="PIRSR" id="PIRSR606539-1"/>
    </source>
</evidence>
<evidence type="ECO:0000256" key="7">
    <source>
        <dbReference type="ARBA" id="ARBA00022840"/>
    </source>
</evidence>
<feature type="binding site" evidence="15">
    <location>
        <position position="811"/>
    </location>
    <ligand>
        <name>Mg(2+)</name>
        <dbReference type="ChEBI" id="CHEBI:18420"/>
    </ligand>
</feature>